<dbReference type="PATRIC" id="fig|28092.6.peg.158"/>
<protein>
    <submittedName>
        <fullName evidence="1">Uncharacterized protein</fullName>
    </submittedName>
</protein>
<sequence length="71" mass="8053">MADVSGHLFLIVFLKDKKVGFRHGIAKALSDAGRDTHVIRRLRMVLICLWRHERAAGSGNRCRSHRMATVL</sequence>
<dbReference type="EMBL" id="LAQU01000001">
    <property type="protein sequence ID" value="KKB65201.1"/>
    <property type="molecule type" value="Genomic_DNA"/>
</dbReference>
<comment type="caution">
    <text evidence="1">The sequence shown here is derived from an EMBL/GenBank/DDBJ whole genome shotgun (WGS) entry which is preliminary data.</text>
</comment>
<dbReference type="AlphaFoldDB" id="A0A0F5K502"/>
<gene>
    <name evidence="1" type="ORF">WM40_00705</name>
</gene>
<accession>A0A0F5K502</accession>
<organism evidence="1 2">
    <name type="scientific">Robbsia andropogonis</name>
    <dbReference type="NCBI Taxonomy" id="28092"/>
    <lineage>
        <taxon>Bacteria</taxon>
        <taxon>Pseudomonadati</taxon>
        <taxon>Pseudomonadota</taxon>
        <taxon>Betaproteobacteria</taxon>
        <taxon>Burkholderiales</taxon>
        <taxon>Burkholderiaceae</taxon>
        <taxon>Robbsia</taxon>
    </lineage>
</organism>
<reference evidence="1 2" key="1">
    <citation type="submission" date="2015-03" db="EMBL/GenBank/DDBJ databases">
        <title>Draft Genome Sequence of Burkholderia andropogonis type strain ICMP2807, isolated from Sorghum bicolor.</title>
        <authorList>
            <person name="Lopes-Santos L."/>
            <person name="Castro D.B."/>
            <person name="Ottoboni L.M."/>
            <person name="Park D."/>
            <person name="Weirc B.S."/>
            <person name="Destefano S.A."/>
        </authorList>
    </citation>
    <scope>NUCLEOTIDE SEQUENCE [LARGE SCALE GENOMIC DNA]</scope>
    <source>
        <strain evidence="1 2">ICMP2807</strain>
    </source>
</reference>
<proteinExistence type="predicted"/>
<evidence type="ECO:0000313" key="2">
    <source>
        <dbReference type="Proteomes" id="UP000033618"/>
    </source>
</evidence>
<evidence type="ECO:0000313" key="1">
    <source>
        <dbReference type="EMBL" id="KKB65201.1"/>
    </source>
</evidence>
<keyword evidence="2" id="KW-1185">Reference proteome</keyword>
<name>A0A0F5K502_9BURK</name>
<dbReference type="Proteomes" id="UP000033618">
    <property type="component" value="Unassembled WGS sequence"/>
</dbReference>